<dbReference type="STRING" id="443144.GM21_1354"/>
<dbReference type="SUPFAM" id="SSF48452">
    <property type="entry name" value="TPR-like"/>
    <property type="match status" value="1"/>
</dbReference>
<organism evidence="3">
    <name type="scientific">Geobacter sp. (strain M21)</name>
    <dbReference type="NCBI Taxonomy" id="443144"/>
    <lineage>
        <taxon>Bacteria</taxon>
        <taxon>Pseudomonadati</taxon>
        <taxon>Thermodesulfobacteriota</taxon>
        <taxon>Desulfuromonadia</taxon>
        <taxon>Geobacterales</taxon>
        <taxon>Geobacteraceae</taxon>
        <taxon>Geobacter</taxon>
    </lineage>
</organism>
<accession>C6E4B5</accession>
<feature type="signal peptide" evidence="1">
    <location>
        <begin position="1"/>
        <end position="24"/>
    </location>
</feature>
<dbReference type="InterPro" id="IPR036680">
    <property type="entry name" value="SPOR-like_sf"/>
</dbReference>
<dbReference type="AlphaFoldDB" id="C6E4B5"/>
<sequence>MLNIRMLVAWMLLSVFCCPLISHAAQPDEAAMMATAKGHFQDGGYYYASTWLERILKKWPKTGQREEALVMLAKSYAATGREEKAARTVKTLLKEYPQTAAKLDPEMLKLAQETYAEAPPAFQAAEAPAPAPVAQAVSETAKVAEAAVAPAAAGVKSAVAVAVPAPAQPAASAQAVPEALKEIASTESTEPAAAKLPADAKTPVAAQASAKPDVATPAAAQVAIAASVPAKPVILPVAAASAAETETACRDNSATATGTYAIELGEFIGKNSLVRAKKAVKKAGLVPVVAQGRQKVEVMLRILMGEYHDEGAAKKMLNKLRKAGAEHFMLKDKGRTFRVYAGSYFEHQGALDEQKRLLAQGLDSELREATVTVSTYLINAGCFPTDQAAKGKLAELERMGLKGKVLPPQ</sequence>
<dbReference type="InterPro" id="IPR011990">
    <property type="entry name" value="TPR-like_helical_dom_sf"/>
</dbReference>
<dbReference type="eggNOG" id="COG3170">
    <property type="taxonomic scope" value="Bacteria"/>
</dbReference>
<evidence type="ECO:0000259" key="2">
    <source>
        <dbReference type="PROSITE" id="PS51724"/>
    </source>
</evidence>
<reference evidence="3" key="1">
    <citation type="submission" date="2009-07" db="EMBL/GenBank/DDBJ databases">
        <title>Complete sequence of Geobacter sp. M21.</title>
        <authorList>
            <consortium name="US DOE Joint Genome Institute"/>
            <person name="Lucas S."/>
            <person name="Copeland A."/>
            <person name="Lapidus A."/>
            <person name="Glavina del Rio T."/>
            <person name="Dalin E."/>
            <person name="Tice H."/>
            <person name="Bruce D."/>
            <person name="Goodwin L."/>
            <person name="Pitluck S."/>
            <person name="Saunders E."/>
            <person name="Brettin T."/>
            <person name="Detter J.C."/>
            <person name="Han C."/>
            <person name="Larimer F."/>
            <person name="Land M."/>
            <person name="Hauser L."/>
            <person name="Kyrpides N."/>
            <person name="Ovchinnikova G."/>
            <person name="Lovley D."/>
        </authorList>
    </citation>
    <scope>NUCLEOTIDE SEQUENCE [LARGE SCALE GENOMIC DNA]</scope>
    <source>
        <strain evidence="3">M21</strain>
    </source>
</reference>
<dbReference type="HOGENOM" id="CLU_672257_0_0_7"/>
<protein>
    <submittedName>
        <fullName evidence="3">Sporulation domain protein</fullName>
    </submittedName>
</protein>
<dbReference type="PROSITE" id="PS51724">
    <property type="entry name" value="SPOR"/>
    <property type="match status" value="1"/>
</dbReference>
<evidence type="ECO:0000313" key="3">
    <source>
        <dbReference type="EMBL" id="ACT17413.1"/>
    </source>
</evidence>
<name>C6E4B5_GEOSM</name>
<gene>
    <name evidence="3" type="ordered locus">GM21_1354</name>
</gene>
<keyword evidence="1" id="KW-0732">Signal</keyword>
<dbReference type="Gene3D" id="3.30.70.1070">
    <property type="entry name" value="Sporulation related repeat"/>
    <property type="match status" value="1"/>
</dbReference>
<dbReference type="InterPro" id="IPR007730">
    <property type="entry name" value="SPOR-like_dom"/>
</dbReference>
<dbReference type="SUPFAM" id="SSF110997">
    <property type="entry name" value="Sporulation related repeat"/>
    <property type="match status" value="1"/>
</dbReference>
<feature type="domain" description="SPOR" evidence="2">
    <location>
        <begin position="254"/>
        <end position="332"/>
    </location>
</feature>
<dbReference type="Gene3D" id="1.25.40.10">
    <property type="entry name" value="Tetratricopeptide repeat domain"/>
    <property type="match status" value="1"/>
</dbReference>
<feature type="chain" id="PRO_5002964537" evidence="1">
    <location>
        <begin position="25"/>
        <end position="409"/>
    </location>
</feature>
<dbReference type="OrthoDB" id="5398025at2"/>
<evidence type="ECO:0000256" key="1">
    <source>
        <dbReference type="SAM" id="SignalP"/>
    </source>
</evidence>
<dbReference type="Pfam" id="PF05036">
    <property type="entry name" value="SPOR"/>
    <property type="match status" value="1"/>
</dbReference>
<dbReference type="GO" id="GO:0042834">
    <property type="term" value="F:peptidoglycan binding"/>
    <property type="evidence" value="ECO:0007669"/>
    <property type="project" value="InterPro"/>
</dbReference>
<dbReference type="EMBL" id="CP001661">
    <property type="protein sequence ID" value="ACT17413.1"/>
    <property type="molecule type" value="Genomic_DNA"/>
</dbReference>
<dbReference type="KEGG" id="gem:GM21_1354"/>
<proteinExistence type="predicted"/>